<dbReference type="InterPro" id="IPR016066">
    <property type="entry name" value="A-D-PHexomutase_CS"/>
</dbReference>
<evidence type="ECO:0000256" key="2">
    <source>
        <dbReference type="ARBA" id="ARBA00010231"/>
    </source>
</evidence>
<organism evidence="12 13">
    <name type="scientific">Granulibacter bethesdensis</name>
    <dbReference type="NCBI Taxonomy" id="364410"/>
    <lineage>
        <taxon>Bacteria</taxon>
        <taxon>Pseudomonadati</taxon>
        <taxon>Pseudomonadota</taxon>
        <taxon>Alphaproteobacteria</taxon>
        <taxon>Acetobacterales</taxon>
        <taxon>Acetobacteraceae</taxon>
        <taxon>Granulibacter</taxon>
    </lineage>
</organism>
<dbReference type="Pfam" id="PF02878">
    <property type="entry name" value="PGM_PMM_I"/>
    <property type="match status" value="1"/>
</dbReference>
<protein>
    <submittedName>
        <fullName evidence="12">Phosphomannomutase</fullName>
        <ecNumber evidence="12">5.4.2.8</ecNumber>
    </submittedName>
</protein>
<evidence type="ECO:0000259" key="10">
    <source>
        <dbReference type="Pfam" id="PF02879"/>
    </source>
</evidence>
<accession>A0AAN0RCN8</accession>
<dbReference type="Gene3D" id="3.40.120.10">
    <property type="entry name" value="Alpha-D-Glucose-1,6-Bisphosphate, subunit A, domain 3"/>
    <property type="match status" value="3"/>
</dbReference>
<evidence type="ECO:0000256" key="7">
    <source>
        <dbReference type="RuleBase" id="RU004326"/>
    </source>
</evidence>
<dbReference type="GO" id="GO:0005975">
    <property type="term" value="P:carbohydrate metabolic process"/>
    <property type="evidence" value="ECO:0007669"/>
    <property type="project" value="InterPro"/>
</dbReference>
<evidence type="ECO:0000256" key="1">
    <source>
        <dbReference type="ARBA" id="ARBA00001946"/>
    </source>
</evidence>
<dbReference type="Pfam" id="PF02880">
    <property type="entry name" value="PGM_PMM_III"/>
    <property type="match status" value="1"/>
</dbReference>
<dbReference type="GO" id="GO:0004615">
    <property type="term" value="F:phosphomannomutase activity"/>
    <property type="evidence" value="ECO:0007669"/>
    <property type="project" value="UniProtKB-EC"/>
</dbReference>
<dbReference type="Pfam" id="PF02879">
    <property type="entry name" value="PGM_PMM_II"/>
    <property type="match status" value="1"/>
</dbReference>
<keyword evidence="4 7" id="KW-0479">Metal-binding</keyword>
<gene>
    <name evidence="12" type="ORF">GbCGDNIH3_0590</name>
</gene>
<dbReference type="InterPro" id="IPR005845">
    <property type="entry name" value="A-D-PHexomutase_a/b/a-II"/>
</dbReference>
<evidence type="ECO:0000259" key="9">
    <source>
        <dbReference type="Pfam" id="PF02878"/>
    </source>
</evidence>
<keyword evidence="5 7" id="KW-0460">Magnesium</keyword>
<reference evidence="13" key="1">
    <citation type="submission" date="2012-06" db="EMBL/GenBank/DDBJ databases">
        <title>Genome analysis of multiple Granulibacter bethesdensis isolates demonstrates substantial genome diversity.</title>
        <authorList>
            <person name="Greenberg D.E."/>
            <person name="Porcella S.F."/>
            <person name="Zarember K."/>
            <person name="Zelazny A.M."/>
            <person name="Bruno D."/>
            <person name="Martens C."/>
            <person name="Barbian K.D."/>
            <person name="Jaske E."/>
            <person name="Holland S.M."/>
        </authorList>
    </citation>
    <scope>NUCLEOTIDE SEQUENCE [LARGE SCALE GENOMIC DNA]</scope>
    <source>
        <strain evidence="13">CGDNIH3</strain>
    </source>
</reference>
<dbReference type="Gene3D" id="3.30.310.50">
    <property type="entry name" value="Alpha-D-phosphohexomutase, C-terminal domain"/>
    <property type="match status" value="1"/>
</dbReference>
<dbReference type="EMBL" id="CP003181">
    <property type="protein sequence ID" value="AHJ62369.1"/>
    <property type="molecule type" value="Genomic_DNA"/>
</dbReference>
<dbReference type="AlphaFoldDB" id="A0AAN0RCN8"/>
<dbReference type="InterPro" id="IPR005843">
    <property type="entry name" value="A-D-PHexomutase_C"/>
</dbReference>
<dbReference type="CDD" id="cd03089">
    <property type="entry name" value="PMM_PGM"/>
    <property type="match status" value="1"/>
</dbReference>
<dbReference type="PANTHER" id="PTHR43771:SF2">
    <property type="entry name" value="PHOSPHOMANNOMUTASE_PHOSPHOGLUCOMUTASE"/>
    <property type="match status" value="1"/>
</dbReference>
<dbReference type="KEGG" id="gbc:GbCGDNIH3_0590"/>
<dbReference type="InterPro" id="IPR005841">
    <property type="entry name" value="Alpha-D-phosphohexomutase_SF"/>
</dbReference>
<evidence type="ECO:0000256" key="3">
    <source>
        <dbReference type="ARBA" id="ARBA00022553"/>
    </source>
</evidence>
<evidence type="ECO:0000313" key="12">
    <source>
        <dbReference type="EMBL" id="AHJ62369.1"/>
    </source>
</evidence>
<sequence>MVLSDHASGRSCVHGEELPDYTASRYGVLSRSVLHRIRENERTMAFTHQFDPTSLREYDIRGIVGRTLHPADAFAIGRVFGTIVARAGGSTVAVGYDGRLSSPELEPALVEGLKKSGMDVIRIGRGPTPMLYFAATTLETDGAIMVTGSHNPPDYNGFKMMLGRKPFFGKQIAELGAMAARGDVVGEASGTDRAEDVSAAYVARLISDWDGGDHLLNVVWDNGNGAAGEVLQKLVPSLPGHHEILNGEIDGTFPAHHPDPTVPKNLQQLISAVRSKGADLGIAFDGDADRIGVVDDTGEILFGDQLLVVLARDVLKQHPGGTIIADVKASQVLFDEVAKAGGTPLMWKTGHSLIKAKMAETGAPLAGEMSGHIFFADRWYGFDDALYAAVRLLGIIARMDGKLSAVRSALPQVINTPELRFNCDDTRKFGVIEEVAARLRQDGANVAETDGVRVLTEDGWWLLRASNTQAVLVARAEATSEDGLERLKAALVSQLEQSGLAAPDFSGENAGH</sequence>
<name>A0AAN0RCN8_9PROT</name>
<dbReference type="SUPFAM" id="SSF55957">
    <property type="entry name" value="Phosphoglucomutase, C-terminal domain"/>
    <property type="match status" value="1"/>
</dbReference>
<dbReference type="PRINTS" id="PR00509">
    <property type="entry name" value="PGMPMM"/>
</dbReference>
<evidence type="ECO:0000259" key="11">
    <source>
        <dbReference type="Pfam" id="PF02880"/>
    </source>
</evidence>
<dbReference type="NCBIfam" id="NF046027">
    <property type="entry name" value="PhglucPhmanMutPgmG"/>
    <property type="match status" value="1"/>
</dbReference>
<dbReference type="PANTHER" id="PTHR43771">
    <property type="entry name" value="PHOSPHOMANNOMUTASE"/>
    <property type="match status" value="1"/>
</dbReference>
<dbReference type="Proteomes" id="UP000019438">
    <property type="component" value="Chromosome"/>
</dbReference>
<evidence type="ECO:0000256" key="4">
    <source>
        <dbReference type="ARBA" id="ARBA00022723"/>
    </source>
</evidence>
<dbReference type="InterPro" id="IPR005846">
    <property type="entry name" value="A-D-PHexomutase_a/b/a-III"/>
</dbReference>
<dbReference type="InterPro" id="IPR036900">
    <property type="entry name" value="A-D-PHexomutase_C_sf"/>
</dbReference>
<dbReference type="SUPFAM" id="SSF53738">
    <property type="entry name" value="Phosphoglucomutase, first 3 domains"/>
    <property type="match status" value="3"/>
</dbReference>
<evidence type="ECO:0000256" key="6">
    <source>
        <dbReference type="ARBA" id="ARBA00023235"/>
    </source>
</evidence>
<comment type="similarity">
    <text evidence="2 7">Belongs to the phosphohexose mutase family.</text>
</comment>
<dbReference type="EC" id="5.4.2.8" evidence="12"/>
<feature type="domain" description="Alpha-D-phosphohexomutase alpha/beta/alpha" evidence="9">
    <location>
        <begin position="55"/>
        <end position="163"/>
    </location>
</feature>
<dbReference type="InterPro" id="IPR016055">
    <property type="entry name" value="A-D-PHexomutase_a/b/a-I/II/III"/>
</dbReference>
<dbReference type="GO" id="GO:0000287">
    <property type="term" value="F:magnesium ion binding"/>
    <property type="evidence" value="ECO:0007669"/>
    <property type="project" value="InterPro"/>
</dbReference>
<dbReference type="InterPro" id="IPR005844">
    <property type="entry name" value="A-D-PHexomutase_a/b/a-I"/>
</dbReference>
<feature type="domain" description="Alpha-D-phosphohexomutase alpha/beta/alpha" evidence="11">
    <location>
        <begin position="303"/>
        <end position="411"/>
    </location>
</feature>
<keyword evidence="3" id="KW-0597">Phosphoprotein</keyword>
<feature type="domain" description="Alpha-D-phosphohexomutase C-terminal" evidence="8">
    <location>
        <begin position="418"/>
        <end position="492"/>
    </location>
</feature>
<feature type="domain" description="Alpha-D-phosphohexomutase alpha/beta/alpha" evidence="10">
    <location>
        <begin position="215"/>
        <end position="298"/>
    </location>
</feature>
<comment type="cofactor">
    <cofactor evidence="1">
        <name>Mg(2+)</name>
        <dbReference type="ChEBI" id="CHEBI:18420"/>
    </cofactor>
</comment>
<dbReference type="Pfam" id="PF00408">
    <property type="entry name" value="PGM_PMM_IV"/>
    <property type="match status" value="1"/>
</dbReference>
<evidence type="ECO:0000256" key="5">
    <source>
        <dbReference type="ARBA" id="ARBA00022842"/>
    </source>
</evidence>
<proteinExistence type="inferred from homology"/>
<evidence type="ECO:0000313" key="13">
    <source>
        <dbReference type="Proteomes" id="UP000019438"/>
    </source>
</evidence>
<dbReference type="PROSITE" id="PS00710">
    <property type="entry name" value="PGM_PMM"/>
    <property type="match status" value="1"/>
</dbReference>
<keyword evidence="6 12" id="KW-0413">Isomerase</keyword>
<evidence type="ECO:0000259" key="8">
    <source>
        <dbReference type="Pfam" id="PF00408"/>
    </source>
</evidence>